<accession>A0A0B4F732</accession>
<feature type="transmembrane region" description="Helical" evidence="2">
    <location>
        <begin position="328"/>
        <end position="355"/>
    </location>
</feature>
<feature type="region of interest" description="Disordered" evidence="1">
    <location>
        <begin position="1"/>
        <end position="91"/>
    </location>
</feature>
<dbReference type="AlphaFoldDB" id="A0A0B4F732"/>
<dbReference type="HOGENOM" id="CLU_038717_0_0_1"/>
<keyword evidence="4" id="KW-1185">Reference proteome</keyword>
<name>A0A0B4F732_METAF</name>
<feature type="transmembrane region" description="Helical" evidence="2">
    <location>
        <begin position="288"/>
        <end position="308"/>
    </location>
</feature>
<dbReference type="EMBL" id="AZNF01000005">
    <property type="protein sequence ID" value="KID66328.1"/>
    <property type="molecule type" value="Genomic_DNA"/>
</dbReference>
<keyword evidence="2" id="KW-0472">Membrane</keyword>
<feature type="transmembrane region" description="Helical" evidence="2">
    <location>
        <begin position="205"/>
        <end position="230"/>
    </location>
</feature>
<keyword evidence="2" id="KW-0812">Transmembrane</keyword>
<feature type="compositionally biased region" description="Basic and acidic residues" evidence="1">
    <location>
        <begin position="36"/>
        <end position="46"/>
    </location>
</feature>
<organism evidence="3 4">
    <name type="scientific">Metarhizium anisopliae (strain ARSEF 549)</name>
    <dbReference type="NCBI Taxonomy" id="3151832"/>
    <lineage>
        <taxon>Eukaryota</taxon>
        <taxon>Fungi</taxon>
        <taxon>Dikarya</taxon>
        <taxon>Ascomycota</taxon>
        <taxon>Pezizomycotina</taxon>
        <taxon>Sordariomycetes</taxon>
        <taxon>Hypocreomycetidae</taxon>
        <taxon>Hypocreales</taxon>
        <taxon>Clavicipitaceae</taxon>
        <taxon>Metarhizium</taxon>
    </lineage>
</organism>
<protein>
    <submittedName>
        <fullName evidence="3">AtmA protein</fullName>
    </submittedName>
</protein>
<gene>
    <name evidence="3" type="ORF">MAN_04609</name>
</gene>
<feature type="transmembrane region" description="Helical" evidence="2">
    <location>
        <begin position="99"/>
        <end position="116"/>
    </location>
</feature>
<evidence type="ECO:0000256" key="1">
    <source>
        <dbReference type="SAM" id="MobiDB-lite"/>
    </source>
</evidence>
<proteinExistence type="predicted"/>
<feature type="compositionally biased region" description="Low complexity" evidence="1">
    <location>
        <begin position="66"/>
        <end position="83"/>
    </location>
</feature>
<feature type="transmembrane region" description="Helical" evidence="2">
    <location>
        <begin position="255"/>
        <end position="276"/>
    </location>
</feature>
<dbReference type="VEuPathDB" id="FungiDB:MAN_04609"/>
<feature type="compositionally biased region" description="Polar residues" evidence="1">
    <location>
        <begin position="10"/>
        <end position="21"/>
    </location>
</feature>
<reference evidence="3 4" key="1">
    <citation type="journal article" date="2014" name="Proc. Natl. Acad. Sci. U.S.A.">
        <title>Trajectory and genomic determinants of fungal-pathogen speciation and host adaptation.</title>
        <authorList>
            <person name="Hu X."/>
            <person name="Xiao G."/>
            <person name="Zheng P."/>
            <person name="Shang Y."/>
            <person name="Su Y."/>
            <person name="Zhang X."/>
            <person name="Liu X."/>
            <person name="Zhan S."/>
            <person name="St Leger R.J."/>
            <person name="Wang C."/>
        </authorList>
    </citation>
    <scope>NUCLEOTIDE SEQUENCE [LARGE SCALE GENOMIC DNA]</scope>
    <source>
        <strain evidence="3 4">ARSEF 549</strain>
    </source>
</reference>
<dbReference type="Proteomes" id="UP000031186">
    <property type="component" value="Unassembled WGS sequence"/>
</dbReference>
<comment type="caution">
    <text evidence="3">The sequence shown here is derived from an EMBL/GenBank/DDBJ whole genome shotgun (WGS) entry which is preliminary data.</text>
</comment>
<dbReference type="OrthoDB" id="72269at2759"/>
<evidence type="ECO:0000313" key="4">
    <source>
        <dbReference type="Proteomes" id="UP000031186"/>
    </source>
</evidence>
<feature type="non-terminal residue" evidence="3">
    <location>
        <position position="1"/>
    </location>
</feature>
<keyword evidence="2" id="KW-1133">Transmembrane helix</keyword>
<sequence length="473" mass="50378">MWHPVRANSCIRSSASPNGPSATAKFHRRRLGTRPEATRRDGDKNDGQAGHWTLSVSASKDDDKVPSVPATSTVPTSTTSRPLTPAPQEPDAPTMSAKLLLALLSLSVFYFIFYFADANGLRALGDAAQHAQTLPGLDVPLRTRYTGLAPLDQLLTTLTVFFWPVGDGSQPALTLHSVAFSGTFASAWILVTLESWRQGSAGTAAAFPAVLGLTAQVLTFAFATPLYALLHLCYSTTATSPTATNMRIPHTVLRALPHVFTVAMFVPSLLMIVPLSETMTHDLKQICIAVWQPWPAYVAVLLVAAYLVGGRGDADARTTASALRYVYAFAFANTAVAHLVSVVLSAATVAVPAIFRAPYREALHPGNVFAAPLPWATPALQVATVGQGVQAFLRWDYLIGSAGVLVWAVSLHRRAHRAAGVEVGLASVLARVAALSVLASPAGAAVELMWEREELFLRDADADRAKAAARGKK</sequence>
<evidence type="ECO:0000313" key="3">
    <source>
        <dbReference type="EMBL" id="KID66328.1"/>
    </source>
</evidence>
<evidence type="ECO:0000256" key="2">
    <source>
        <dbReference type="SAM" id="Phobius"/>
    </source>
</evidence>